<dbReference type="RefSeq" id="XP_072811197.1">
    <property type="nucleotide sequence ID" value="XM_072955096.1"/>
</dbReference>
<gene>
    <name evidence="2" type="primary">LOC116277076</name>
</gene>
<sequence>MAWSPRCVLNGSGRCRCPWSALIGSRALVSGAEGERVLWEVRQHQQISQTLLYCLEQTRNSKIKASVLPMICMCLKFDS</sequence>
<protein>
    <submittedName>
        <fullName evidence="2">Uncharacterized protein isoform X2</fullName>
    </submittedName>
</protein>
<evidence type="ECO:0000313" key="1">
    <source>
        <dbReference type="Proteomes" id="UP001652581"/>
    </source>
</evidence>
<evidence type="ECO:0000313" key="2">
    <source>
        <dbReference type="RefSeq" id="XP_072811197.1"/>
    </source>
</evidence>
<proteinExistence type="predicted"/>
<dbReference type="GeneID" id="116277076"/>
<dbReference type="Proteomes" id="UP001652581">
    <property type="component" value="Chromosome 35"/>
</dbReference>
<name>A0ABM5CRB6_VICPA</name>
<accession>A0ABM5CRB6</accession>
<organism evidence="1 2">
    <name type="scientific">Vicugna pacos</name>
    <name type="common">Alpaca</name>
    <name type="synonym">Lama pacos</name>
    <dbReference type="NCBI Taxonomy" id="30538"/>
    <lineage>
        <taxon>Eukaryota</taxon>
        <taxon>Metazoa</taxon>
        <taxon>Chordata</taxon>
        <taxon>Craniata</taxon>
        <taxon>Vertebrata</taxon>
        <taxon>Euteleostomi</taxon>
        <taxon>Mammalia</taxon>
        <taxon>Eutheria</taxon>
        <taxon>Laurasiatheria</taxon>
        <taxon>Artiodactyla</taxon>
        <taxon>Tylopoda</taxon>
        <taxon>Camelidae</taxon>
        <taxon>Vicugna</taxon>
    </lineage>
</organism>
<keyword evidence="1" id="KW-1185">Reference proteome</keyword>
<reference evidence="2" key="1">
    <citation type="submission" date="2025-08" db="UniProtKB">
        <authorList>
            <consortium name="RefSeq"/>
        </authorList>
    </citation>
    <scope>IDENTIFICATION</scope>
</reference>